<keyword evidence="3" id="KW-0238">DNA-binding</keyword>
<evidence type="ECO:0000256" key="1">
    <source>
        <dbReference type="ARBA" id="ARBA00009437"/>
    </source>
</evidence>
<keyword evidence="2" id="KW-0805">Transcription regulation</keyword>
<dbReference type="PANTHER" id="PTHR30126">
    <property type="entry name" value="HTH-TYPE TRANSCRIPTIONAL REGULATOR"/>
    <property type="match status" value="1"/>
</dbReference>
<evidence type="ECO:0000313" key="6">
    <source>
        <dbReference type="EMBL" id="MFD1221010.1"/>
    </source>
</evidence>
<dbReference type="Proteomes" id="UP001597180">
    <property type="component" value="Unassembled WGS sequence"/>
</dbReference>
<dbReference type="CDD" id="cd08442">
    <property type="entry name" value="PBP2_YofA_SoxR_like"/>
    <property type="match status" value="1"/>
</dbReference>
<feature type="domain" description="HTH lysR-type" evidence="5">
    <location>
        <begin position="1"/>
        <end position="58"/>
    </location>
</feature>
<comment type="caution">
    <text evidence="6">The sequence shown here is derived from an EMBL/GenBank/DDBJ whole genome shotgun (WGS) entry which is preliminary data.</text>
</comment>
<dbReference type="PANTHER" id="PTHR30126:SF40">
    <property type="entry name" value="HTH-TYPE TRANSCRIPTIONAL REGULATOR GLTR"/>
    <property type="match status" value="1"/>
</dbReference>
<protein>
    <submittedName>
        <fullName evidence="6">LysR family transcriptional regulator</fullName>
    </submittedName>
</protein>
<keyword evidence="7" id="KW-1185">Reference proteome</keyword>
<comment type="similarity">
    <text evidence="1">Belongs to the LysR transcriptional regulatory family.</text>
</comment>
<dbReference type="SUPFAM" id="SSF53850">
    <property type="entry name" value="Periplasmic binding protein-like II"/>
    <property type="match status" value="1"/>
</dbReference>
<keyword evidence="4" id="KW-0804">Transcription</keyword>
<accession>A0ABW3UN87</accession>
<evidence type="ECO:0000256" key="3">
    <source>
        <dbReference type="ARBA" id="ARBA00023125"/>
    </source>
</evidence>
<name>A0ABW3UN87_9BACL</name>
<dbReference type="InterPro" id="IPR036390">
    <property type="entry name" value="WH_DNA-bd_sf"/>
</dbReference>
<reference evidence="7" key="1">
    <citation type="journal article" date="2019" name="Int. J. Syst. Evol. Microbiol.">
        <title>The Global Catalogue of Microorganisms (GCM) 10K type strain sequencing project: providing services to taxonomists for standard genome sequencing and annotation.</title>
        <authorList>
            <consortium name="The Broad Institute Genomics Platform"/>
            <consortium name="The Broad Institute Genome Sequencing Center for Infectious Disease"/>
            <person name="Wu L."/>
            <person name="Ma J."/>
        </authorList>
    </citation>
    <scope>NUCLEOTIDE SEQUENCE [LARGE SCALE GENOMIC DNA]</scope>
    <source>
        <strain evidence="7">CCUG 53270</strain>
    </source>
</reference>
<dbReference type="InterPro" id="IPR005119">
    <property type="entry name" value="LysR_subst-bd"/>
</dbReference>
<gene>
    <name evidence="6" type="ORF">ACFQ4B_12865</name>
</gene>
<dbReference type="Gene3D" id="1.10.10.10">
    <property type="entry name" value="Winged helix-like DNA-binding domain superfamily/Winged helix DNA-binding domain"/>
    <property type="match status" value="1"/>
</dbReference>
<dbReference type="SUPFAM" id="SSF46785">
    <property type="entry name" value="Winged helix' DNA-binding domain"/>
    <property type="match status" value="1"/>
</dbReference>
<dbReference type="InterPro" id="IPR000847">
    <property type="entry name" value="LysR_HTH_N"/>
</dbReference>
<dbReference type="EMBL" id="JBHTLU010000014">
    <property type="protein sequence ID" value="MFD1221010.1"/>
    <property type="molecule type" value="Genomic_DNA"/>
</dbReference>
<organism evidence="6 7">
    <name type="scientific">Paenibacillus vulneris</name>
    <dbReference type="NCBI Taxonomy" id="1133364"/>
    <lineage>
        <taxon>Bacteria</taxon>
        <taxon>Bacillati</taxon>
        <taxon>Bacillota</taxon>
        <taxon>Bacilli</taxon>
        <taxon>Bacillales</taxon>
        <taxon>Paenibacillaceae</taxon>
        <taxon>Paenibacillus</taxon>
    </lineage>
</organism>
<sequence>MDINDLKIFQTVAEQGSVSKAAKELSYVQSNVTARIQQLEHELGTTLFSRHRKGVALNADGRKLLEYTQKILKLMDDMKQAFHDQEDPSGPLLIGTVETVSSLPALLSAYCKQYPRVDLSLVTGVTEHLMNEVLQYQLDGAFVTGPIQHAEMEQDYLIEEDLVLIAKKDEAFSSLEQCLDKPLLVFRAGCGYRARLVQWLGQQGVAPAKIMEFGTLETILAMVSSGLGISLVPKSTIRHLEAAGGLRCFTLPEQFSRITTVFIRRRDSLLGATMQKFLDNVSEFHRMNKAAAAAVQGAEEHLDASGRLSAG</sequence>
<evidence type="ECO:0000256" key="4">
    <source>
        <dbReference type="ARBA" id="ARBA00023163"/>
    </source>
</evidence>
<dbReference type="InterPro" id="IPR036388">
    <property type="entry name" value="WH-like_DNA-bd_sf"/>
</dbReference>
<evidence type="ECO:0000256" key="2">
    <source>
        <dbReference type="ARBA" id="ARBA00023015"/>
    </source>
</evidence>
<evidence type="ECO:0000313" key="7">
    <source>
        <dbReference type="Proteomes" id="UP001597180"/>
    </source>
</evidence>
<dbReference type="Pfam" id="PF03466">
    <property type="entry name" value="LysR_substrate"/>
    <property type="match status" value="1"/>
</dbReference>
<proteinExistence type="inferred from homology"/>
<dbReference type="Gene3D" id="3.40.190.290">
    <property type="match status" value="1"/>
</dbReference>
<dbReference type="Pfam" id="PF00126">
    <property type="entry name" value="HTH_1"/>
    <property type="match status" value="1"/>
</dbReference>
<dbReference type="PROSITE" id="PS50931">
    <property type="entry name" value="HTH_LYSR"/>
    <property type="match status" value="1"/>
</dbReference>
<dbReference type="PRINTS" id="PR00039">
    <property type="entry name" value="HTHLYSR"/>
</dbReference>
<dbReference type="RefSeq" id="WP_345592058.1">
    <property type="nucleotide sequence ID" value="NZ_BAABJG010000029.1"/>
</dbReference>
<evidence type="ECO:0000259" key="5">
    <source>
        <dbReference type="PROSITE" id="PS50931"/>
    </source>
</evidence>